<keyword evidence="2" id="KW-1185">Reference proteome</keyword>
<dbReference type="Proteomes" id="UP000663637">
    <property type="component" value="Chromosome"/>
</dbReference>
<organism evidence="1 2">
    <name type="scientific">Tsuneonella flava</name>
    <dbReference type="NCBI Taxonomy" id="2055955"/>
    <lineage>
        <taxon>Bacteria</taxon>
        <taxon>Pseudomonadati</taxon>
        <taxon>Pseudomonadota</taxon>
        <taxon>Alphaproteobacteria</taxon>
        <taxon>Sphingomonadales</taxon>
        <taxon>Erythrobacteraceae</taxon>
        <taxon>Tsuneonella</taxon>
    </lineage>
</organism>
<evidence type="ECO:0000313" key="1">
    <source>
        <dbReference type="EMBL" id="QSB45811.1"/>
    </source>
</evidence>
<protein>
    <submittedName>
        <fullName evidence="1">Uncharacterized protein</fullName>
    </submittedName>
</protein>
<reference evidence="1 2" key="1">
    <citation type="submission" date="2020-09" db="EMBL/GenBank/DDBJ databases">
        <title>Complete genome sequence of altererythrobacter flavus SS-21NJ, isolated from Dongying oil sludge in Shandong province.</title>
        <authorList>
            <person name="Sun S."/>
            <person name="Zhang Z."/>
        </authorList>
    </citation>
    <scope>NUCLEOTIDE SEQUENCE [LARGE SCALE GENOMIC DNA]</scope>
    <source>
        <strain evidence="1 2">SS-21NJ</strain>
    </source>
</reference>
<accession>A0ABX7KEV6</accession>
<gene>
    <name evidence="1" type="ORF">IDJ81_06910</name>
</gene>
<evidence type="ECO:0000313" key="2">
    <source>
        <dbReference type="Proteomes" id="UP000663637"/>
    </source>
</evidence>
<dbReference type="RefSeq" id="WP_205445103.1">
    <property type="nucleotide sequence ID" value="NZ_CP061510.1"/>
</dbReference>
<dbReference type="EMBL" id="CP061510">
    <property type="protein sequence ID" value="QSB45811.1"/>
    <property type="molecule type" value="Genomic_DNA"/>
</dbReference>
<proteinExistence type="predicted"/>
<sequence>MSDDRKPYFRFNPFKWPVSAGVPLAFLLYGDEESSLWKNPKVRAEIDREYGDWPWDGKKPGSYVLLFRQLDSDEYRVVIDPD</sequence>
<name>A0ABX7KEV6_9SPHN</name>